<accession>A0A9W9PFF5</accession>
<gene>
    <name evidence="12" type="ORF">N7469_001838</name>
</gene>
<dbReference type="GO" id="GO:0008270">
    <property type="term" value="F:zinc ion binding"/>
    <property type="evidence" value="ECO:0007669"/>
    <property type="project" value="InterPro"/>
</dbReference>
<evidence type="ECO:0000259" key="11">
    <source>
        <dbReference type="Pfam" id="PF08240"/>
    </source>
</evidence>
<name>A0A9W9PFF5_PENCI</name>
<comment type="similarity">
    <text evidence="2">Belongs to the zinc-containing alcohol dehydrogenase family.</text>
</comment>
<evidence type="ECO:0000256" key="6">
    <source>
        <dbReference type="ARBA" id="ARBA00023002"/>
    </source>
</evidence>
<protein>
    <recommendedName>
        <fullName evidence="9">D-xylulose reductase</fullName>
        <ecNumber evidence="9">1.1.1.9</ecNumber>
    </recommendedName>
    <alternativeName>
        <fullName evidence="10">Xylitol dehydrogenase A</fullName>
    </alternativeName>
</protein>
<dbReference type="InterPro" id="IPR036291">
    <property type="entry name" value="NAD(P)-bd_dom_sf"/>
</dbReference>
<keyword evidence="3" id="KW-0119">Carbohydrate metabolism</keyword>
<comment type="cofactor">
    <cofactor evidence="1">
        <name>Zn(2+)</name>
        <dbReference type="ChEBI" id="CHEBI:29105"/>
    </cofactor>
</comment>
<evidence type="ECO:0000256" key="4">
    <source>
        <dbReference type="ARBA" id="ARBA00022723"/>
    </source>
</evidence>
<dbReference type="EMBL" id="JAPQKT010000001">
    <property type="protein sequence ID" value="KAJ5243511.1"/>
    <property type="molecule type" value="Genomic_DNA"/>
</dbReference>
<evidence type="ECO:0000313" key="13">
    <source>
        <dbReference type="Proteomes" id="UP001147733"/>
    </source>
</evidence>
<dbReference type="GeneID" id="81379925"/>
<dbReference type="GO" id="GO:0042732">
    <property type="term" value="P:D-xylose metabolic process"/>
    <property type="evidence" value="ECO:0007669"/>
    <property type="project" value="UniProtKB-KW"/>
</dbReference>
<keyword evidence="3" id="KW-0859">Xylose metabolism</keyword>
<evidence type="ECO:0000256" key="10">
    <source>
        <dbReference type="ARBA" id="ARBA00030139"/>
    </source>
</evidence>
<dbReference type="RefSeq" id="XP_056506515.1">
    <property type="nucleotide sequence ID" value="XM_056640758.1"/>
</dbReference>
<dbReference type="GO" id="GO:0006062">
    <property type="term" value="P:sorbitol catabolic process"/>
    <property type="evidence" value="ECO:0007669"/>
    <property type="project" value="TreeGrafter"/>
</dbReference>
<dbReference type="Pfam" id="PF08240">
    <property type="entry name" value="ADH_N"/>
    <property type="match status" value="1"/>
</dbReference>
<dbReference type="InterPro" id="IPR013154">
    <property type="entry name" value="ADH-like_N"/>
</dbReference>
<comment type="pathway">
    <text evidence="8">Carbohydrate degradation; L-arabinose degradation via L-arabinitol; D-xylulose 5-phosphate from L-arabinose (fungal route): step 4/5.</text>
</comment>
<comment type="caution">
    <text evidence="12">The sequence shown here is derived from an EMBL/GenBank/DDBJ whole genome shotgun (WGS) entry which is preliminary data.</text>
</comment>
<evidence type="ECO:0000256" key="2">
    <source>
        <dbReference type="ARBA" id="ARBA00008072"/>
    </source>
</evidence>
<dbReference type="InterPro" id="IPR002328">
    <property type="entry name" value="ADH_Zn_CS"/>
</dbReference>
<reference evidence="12" key="2">
    <citation type="journal article" date="2023" name="IMA Fungus">
        <title>Comparative genomic study of the Penicillium genus elucidates a diverse pangenome and 15 lateral gene transfer events.</title>
        <authorList>
            <person name="Petersen C."/>
            <person name="Sorensen T."/>
            <person name="Nielsen M.R."/>
            <person name="Sondergaard T.E."/>
            <person name="Sorensen J.L."/>
            <person name="Fitzpatrick D.A."/>
            <person name="Frisvad J.C."/>
            <person name="Nielsen K.L."/>
        </authorList>
    </citation>
    <scope>NUCLEOTIDE SEQUENCE</scope>
    <source>
        <strain evidence="12">IBT 23319</strain>
    </source>
</reference>
<dbReference type="InterPro" id="IPR011032">
    <property type="entry name" value="GroES-like_sf"/>
</dbReference>
<evidence type="ECO:0000256" key="8">
    <source>
        <dbReference type="ARBA" id="ARBA00025713"/>
    </source>
</evidence>
<feature type="domain" description="Alcohol dehydrogenase-like N-terminal" evidence="11">
    <location>
        <begin position="52"/>
        <end position="128"/>
    </location>
</feature>
<proteinExistence type="inferred from homology"/>
<dbReference type="AlphaFoldDB" id="A0A9W9PFF5"/>
<evidence type="ECO:0000256" key="1">
    <source>
        <dbReference type="ARBA" id="ARBA00001947"/>
    </source>
</evidence>
<dbReference type="SUPFAM" id="SSF51735">
    <property type="entry name" value="NAD(P)-binding Rossmann-fold domains"/>
    <property type="match status" value="1"/>
</dbReference>
<reference evidence="12" key="1">
    <citation type="submission" date="2022-11" db="EMBL/GenBank/DDBJ databases">
        <authorList>
            <person name="Petersen C."/>
        </authorList>
    </citation>
    <scope>NUCLEOTIDE SEQUENCE</scope>
    <source>
        <strain evidence="12">IBT 23319</strain>
    </source>
</reference>
<dbReference type="Proteomes" id="UP001147733">
    <property type="component" value="Unassembled WGS sequence"/>
</dbReference>
<keyword evidence="4" id="KW-0479">Metal-binding</keyword>
<dbReference type="PROSITE" id="PS00059">
    <property type="entry name" value="ADH_ZINC"/>
    <property type="match status" value="1"/>
</dbReference>
<sequence>MSEANNLSCLLYGPGKARLEYRDVPTLSDPYDILVRIAYAHFWKHGGVLRMVSDEQPLVMGHEASGIVHSIGPAVTKVIPGDRFAIELVSLVDDVNNMSFAADPPLNNHGTLTHLFRTPEDFVYPIPENFSLEEAVLVEPLSVVIHGARVADITPGHTVLVQASGTIGLLCAATATAFGAKQVIISDINQTKLDFARDYLGCPIFLPNISSSHPEEEASRMKEYIESQRRCRYSSVVYGSGIFVANRTLCIRPGRSRSSKLDSVQPSPI</sequence>
<evidence type="ECO:0000313" key="12">
    <source>
        <dbReference type="EMBL" id="KAJ5243511.1"/>
    </source>
</evidence>
<keyword evidence="6" id="KW-0560">Oxidoreductase</keyword>
<evidence type="ECO:0000256" key="7">
    <source>
        <dbReference type="ARBA" id="ARBA00024843"/>
    </source>
</evidence>
<dbReference type="SUPFAM" id="SSF50129">
    <property type="entry name" value="GroES-like"/>
    <property type="match status" value="1"/>
</dbReference>
<evidence type="ECO:0000256" key="9">
    <source>
        <dbReference type="ARBA" id="ARBA00026119"/>
    </source>
</evidence>
<dbReference type="Gene3D" id="3.90.180.10">
    <property type="entry name" value="Medium-chain alcohol dehydrogenases, catalytic domain"/>
    <property type="match status" value="1"/>
</dbReference>
<dbReference type="Gene3D" id="3.40.50.720">
    <property type="entry name" value="NAD(P)-binding Rossmann-like Domain"/>
    <property type="match status" value="1"/>
</dbReference>
<evidence type="ECO:0000256" key="5">
    <source>
        <dbReference type="ARBA" id="ARBA00022833"/>
    </source>
</evidence>
<organism evidence="12 13">
    <name type="scientific">Penicillium citrinum</name>
    <dbReference type="NCBI Taxonomy" id="5077"/>
    <lineage>
        <taxon>Eukaryota</taxon>
        <taxon>Fungi</taxon>
        <taxon>Dikarya</taxon>
        <taxon>Ascomycota</taxon>
        <taxon>Pezizomycotina</taxon>
        <taxon>Eurotiomycetes</taxon>
        <taxon>Eurotiomycetidae</taxon>
        <taxon>Eurotiales</taxon>
        <taxon>Aspergillaceae</taxon>
        <taxon>Penicillium</taxon>
    </lineage>
</organism>
<dbReference type="GO" id="GO:0046526">
    <property type="term" value="F:D-xylulose reductase activity"/>
    <property type="evidence" value="ECO:0007669"/>
    <property type="project" value="UniProtKB-EC"/>
</dbReference>
<keyword evidence="13" id="KW-1185">Reference proteome</keyword>
<dbReference type="OrthoDB" id="3941538at2759"/>
<dbReference type="GO" id="GO:0003939">
    <property type="term" value="F:L-iditol 2-dehydrogenase (NAD+) activity"/>
    <property type="evidence" value="ECO:0007669"/>
    <property type="project" value="TreeGrafter"/>
</dbReference>
<dbReference type="PANTHER" id="PTHR43161">
    <property type="entry name" value="SORBITOL DEHYDROGENASE"/>
    <property type="match status" value="1"/>
</dbReference>
<keyword evidence="5" id="KW-0862">Zinc</keyword>
<dbReference type="PANTHER" id="PTHR43161:SF9">
    <property type="entry name" value="SORBITOL DEHYDROGENASE"/>
    <property type="match status" value="1"/>
</dbReference>
<dbReference type="EC" id="1.1.1.9" evidence="9"/>
<evidence type="ECO:0000256" key="3">
    <source>
        <dbReference type="ARBA" id="ARBA00022629"/>
    </source>
</evidence>
<comment type="function">
    <text evidence="7">Xylitol dehydrogenase which catalyzes the conversion of xylitol to D-xylulose. Xylose is a major component of hemicelluloses such as xylan. Most fungi utilize D-xylose via three enzymatic reactions, xylose reductase (XR), xylitol dehydrogenase (XDH), and xylulokinase, to form xylulose 5-phosphate, which enters pentose phosphate pathway.</text>
</comment>